<organism evidence="1 2">
    <name type="scientific">Amycolatopsis minnesotensis</name>
    <dbReference type="NCBI Taxonomy" id="337894"/>
    <lineage>
        <taxon>Bacteria</taxon>
        <taxon>Bacillati</taxon>
        <taxon>Actinomycetota</taxon>
        <taxon>Actinomycetes</taxon>
        <taxon>Pseudonocardiales</taxon>
        <taxon>Pseudonocardiaceae</taxon>
        <taxon>Amycolatopsis</taxon>
    </lineage>
</organism>
<proteinExistence type="predicted"/>
<dbReference type="EMBL" id="BAAANN010000005">
    <property type="protein sequence ID" value="GAA1948563.1"/>
    <property type="molecule type" value="Genomic_DNA"/>
</dbReference>
<comment type="caution">
    <text evidence="1">The sequence shown here is derived from an EMBL/GenBank/DDBJ whole genome shotgun (WGS) entry which is preliminary data.</text>
</comment>
<name>A0ABN2QAT4_9PSEU</name>
<evidence type="ECO:0000313" key="2">
    <source>
        <dbReference type="Proteomes" id="UP001501116"/>
    </source>
</evidence>
<gene>
    <name evidence="1" type="ORF">GCM10009754_16230</name>
</gene>
<reference evidence="1 2" key="1">
    <citation type="journal article" date="2019" name="Int. J. Syst. Evol. Microbiol.">
        <title>The Global Catalogue of Microorganisms (GCM) 10K type strain sequencing project: providing services to taxonomists for standard genome sequencing and annotation.</title>
        <authorList>
            <consortium name="The Broad Institute Genomics Platform"/>
            <consortium name="The Broad Institute Genome Sequencing Center for Infectious Disease"/>
            <person name="Wu L."/>
            <person name="Ma J."/>
        </authorList>
    </citation>
    <scope>NUCLEOTIDE SEQUENCE [LARGE SCALE GENOMIC DNA]</scope>
    <source>
        <strain evidence="1 2">JCM 14545</strain>
    </source>
</reference>
<sequence length="96" mass="9348">MASKGIFAGLASSNVQSPSKQSFTFELGGATGSGFGELDVAAELDVGGALGVVDVVGGAVVAGADGGWATGASPPQPARSRARAAKAMACRRMHGL</sequence>
<protein>
    <submittedName>
        <fullName evidence="1">Uncharacterized protein</fullName>
    </submittedName>
</protein>
<accession>A0ABN2QAT4</accession>
<keyword evidence="2" id="KW-1185">Reference proteome</keyword>
<dbReference type="Proteomes" id="UP001501116">
    <property type="component" value="Unassembled WGS sequence"/>
</dbReference>
<evidence type="ECO:0000313" key="1">
    <source>
        <dbReference type="EMBL" id="GAA1948563.1"/>
    </source>
</evidence>